<reference evidence="2 3" key="1">
    <citation type="submission" date="2021-06" db="EMBL/GenBank/DDBJ databases">
        <authorList>
            <person name="Palmer J.M."/>
        </authorList>
    </citation>
    <scope>NUCLEOTIDE SEQUENCE [LARGE SCALE GENOMIC DNA]</scope>
    <source>
        <strain evidence="2 3">XR_2019</strain>
        <tissue evidence="2">Muscle</tissue>
    </source>
</reference>
<keyword evidence="3" id="KW-1185">Reference proteome</keyword>
<feature type="region of interest" description="Disordered" evidence="1">
    <location>
        <begin position="1"/>
        <end position="109"/>
    </location>
</feature>
<name>A0ABV0X706_9TELE</name>
<gene>
    <name evidence="2" type="ORF">XENORESO_006237</name>
</gene>
<feature type="compositionally biased region" description="Polar residues" evidence="1">
    <location>
        <begin position="79"/>
        <end position="100"/>
    </location>
</feature>
<accession>A0ABV0X706</accession>
<feature type="compositionally biased region" description="Basic and acidic residues" evidence="1">
    <location>
        <begin position="42"/>
        <end position="64"/>
    </location>
</feature>
<dbReference type="EMBL" id="JAHRIM010092220">
    <property type="protein sequence ID" value="MEQ2277683.1"/>
    <property type="molecule type" value="Genomic_DNA"/>
</dbReference>
<dbReference type="Proteomes" id="UP001444071">
    <property type="component" value="Unassembled WGS sequence"/>
</dbReference>
<evidence type="ECO:0000313" key="3">
    <source>
        <dbReference type="Proteomes" id="UP001444071"/>
    </source>
</evidence>
<feature type="non-terminal residue" evidence="2">
    <location>
        <position position="150"/>
    </location>
</feature>
<organism evidence="2 3">
    <name type="scientific">Xenotaenia resolanae</name>
    <dbReference type="NCBI Taxonomy" id="208358"/>
    <lineage>
        <taxon>Eukaryota</taxon>
        <taxon>Metazoa</taxon>
        <taxon>Chordata</taxon>
        <taxon>Craniata</taxon>
        <taxon>Vertebrata</taxon>
        <taxon>Euteleostomi</taxon>
        <taxon>Actinopterygii</taxon>
        <taxon>Neopterygii</taxon>
        <taxon>Teleostei</taxon>
        <taxon>Neoteleostei</taxon>
        <taxon>Acanthomorphata</taxon>
        <taxon>Ovalentaria</taxon>
        <taxon>Atherinomorphae</taxon>
        <taxon>Cyprinodontiformes</taxon>
        <taxon>Goodeidae</taxon>
        <taxon>Xenotaenia</taxon>
    </lineage>
</organism>
<evidence type="ECO:0000313" key="2">
    <source>
        <dbReference type="EMBL" id="MEQ2277683.1"/>
    </source>
</evidence>
<evidence type="ECO:0000256" key="1">
    <source>
        <dbReference type="SAM" id="MobiDB-lite"/>
    </source>
</evidence>
<comment type="caution">
    <text evidence="2">The sequence shown here is derived from an EMBL/GenBank/DDBJ whole genome shotgun (WGS) entry which is preliminary data.</text>
</comment>
<sequence length="150" mass="16000">MLSWVVKVVPQPPELPSKNTEDPKEGKPDAAPPPAATAPPTAHEKKVTFEDESKKDAAKPKQDAEAAAGNGPASGMLTWISSALPQPTLPANQNRVNSTAKQEEGAAARKRMMDWISQGLEKVVPQLDLKSKDSMATEQQLQVQQTAAPA</sequence>
<proteinExistence type="predicted"/>
<feature type="compositionally biased region" description="Basic and acidic residues" evidence="1">
    <location>
        <begin position="19"/>
        <end position="28"/>
    </location>
</feature>
<protein>
    <submittedName>
        <fullName evidence="2">Uncharacterized protein</fullName>
    </submittedName>
</protein>